<accession>A0A3B0SYK6</accession>
<feature type="transmembrane region" description="Helical" evidence="1">
    <location>
        <begin position="251"/>
        <end position="270"/>
    </location>
</feature>
<protein>
    <submittedName>
        <fullName evidence="3">FIG137887: membrane protein related to purine degradation</fullName>
    </submittedName>
</protein>
<evidence type="ECO:0000259" key="2">
    <source>
        <dbReference type="Pfam" id="PF06181"/>
    </source>
</evidence>
<feature type="transmembrane region" description="Helical" evidence="1">
    <location>
        <begin position="176"/>
        <end position="196"/>
    </location>
</feature>
<name>A0A3B0SYK6_9ZZZZ</name>
<dbReference type="AlphaFoldDB" id="A0A3B0SYK6"/>
<keyword evidence="1" id="KW-0472">Membrane</keyword>
<keyword evidence="1" id="KW-1133">Transmembrane helix</keyword>
<reference evidence="3" key="1">
    <citation type="submission" date="2018-06" db="EMBL/GenBank/DDBJ databases">
        <authorList>
            <person name="Zhirakovskaya E."/>
        </authorList>
    </citation>
    <scope>NUCLEOTIDE SEQUENCE</scope>
</reference>
<proteinExistence type="predicted"/>
<dbReference type="GO" id="GO:0009055">
    <property type="term" value="F:electron transfer activity"/>
    <property type="evidence" value="ECO:0007669"/>
    <property type="project" value="InterPro"/>
</dbReference>
<dbReference type="InterPro" id="IPR036909">
    <property type="entry name" value="Cyt_c-like_dom_sf"/>
</dbReference>
<organism evidence="3">
    <name type="scientific">hydrothermal vent metagenome</name>
    <dbReference type="NCBI Taxonomy" id="652676"/>
    <lineage>
        <taxon>unclassified sequences</taxon>
        <taxon>metagenomes</taxon>
        <taxon>ecological metagenomes</taxon>
    </lineage>
</organism>
<sequence>MEIDLLPWMSLAVRWLHLIAGIAWIGSSFYFIWLDNSLTQEPDETEDGVAGGLWAVHGGGFYHKKKYLLAPKAMPEHLHWFKWEAYVTWLSGMGLLLLIYYWQADLYLIDTAKMQLSQIAATGLGLGVLALGWLFYDGLCRLAVQKSNLLSGVLWFGFLLFSAYALTRIFSDRGAFLHVGAMIGTVMVGNVFLVIIPNQKIVVASMLAGEKPDPKLGKIAKQRSLHNNYMTLPVLLIMVSTHYPALFGHPLNWLLLALLSLSGILIRHFFNLRHKNKVLYPVLLSGMALFVATMVLAAVTSGTRKTSQVTVAFSQVQQIVDKHCSMCHSAAPTHEAFFEPPAGVMFDSRQQIEKFAPGILDQVVVGKIMPLGNETNMSEEERQILASWIAQNELAK</sequence>
<keyword evidence="1" id="KW-0812">Transmembrane</keyword>
<evidence type="ECO:0000313" key="3">
    <source>
        <dbReference type="EMBL" id="VAW01624.1"/>
    </source>
</evidence>
<feature type="transmembrane region" description="Helical" evidence="1">
    <location>
        <begin position="228"/>
        <end position="245"/>
    </location>
</feature>
<feature type="transmembrane region" description="Helical" evidence="1">
    <location>
        <begin position="12"/>
        <end position="33"/>
    </location>
</feature>
<feature type="transmembrane region" description="Helical" evidence="1">
    <location>
        <begin position="115"/>
        <end position="136"/>
    </location>
</feature>
<evidence type="ECO:0000256" key="1">
    <source>
        <dbReference type="SAM" id="Phobius"/>
    </source>
</evidence>
<feature type="transmembrane region" description="Helical" evidence="1">
    <location>
        <begin position="148"/>
        <end position="170"/>
    </location>
</feature>
<gene>
    <name evidence="3" type="ORF">MNBD_ALPHA06-2151</name>
</gene>
<feature type="domain" description="Urate oxidase N-terminal" evidence="2">
    <location>
        <begin position="6"/>
        <end position="296"/>
    </location>
</feature>
<dbReference type="EMBL" id="UOEE01000324">
    <property type="protein sequence ID" value="VAW01624.1"/>
    <property type="molecule type" value="Genomic_DNA"/>
</dbReference>
<dbReference type="SUPFAM" id="SSF46626">
    <property type="entry name" value="Cytochrome c"/>
    <property type="match status" value="1"/>
</dbReference>
<dbReference type="GO" id="GO:0020037">
    <property type="term" value="F:heme binding"/>
    <property type="evidence" value="ECO:0007669"/>
    <property type="project" value="InterPro"/>
</dbReference>
<dbReference type="InterPro" id="IPR010389">
    <property type="entry name" value="Urate_ox_N"/>
</dbReference>
<feature type="transmembrane region" description="Helical" evidence="1">
    <location>
        <begin position="282"/>
        <end position="300"/>
    </location>
</feature>
<dbReference type="Pfam" id="PF06181">
    <property type="entry name" value="Urate_ox_N"/>
    <property type="match status" value="1"/>
</dbReference>
<feature type="transmembrane region" description="Helical" evidence="1">
    <location>
        <begin position="83"/>
        <end position="103"/>
    </location>
</feature>